<dbReference type="GO" id="GO:0015031">
    <property type="term" value="P:protein transport"/>
    <property type="evidence" value="ECO:0007669"/>
    <property type="project" value="UniProtKB-KW"/>
</dbReference>
<dbReference type="AlphaFoldDB" id="A0A1D3D3M2"/>
<evidence type="ECO:0000256" key="7">
    <source>
        <dbReference type="ARBA" id="ARBA00022927"/>
    </source>
</evidence>
<sequence length="434" mass="44832">MNAQLRGGGPSQRGTFASRPPSGPMADAPSVGYAQGYVGGAGSSEGPLSAVPGSSWGPNESAEYRPSRDAGRGAFMGGPPGGGAPMGHSYAPAKPSAGVWSSPFGNSGLPGSSEGPSAGAEASAAGFSSAPKGATAEQQVMNLVLHSVADNLTSQAEKHVSMLQQRFPSFLLSLRPYFSVSQGYVFMRLCRLLFPFRALFWGPPSARAFGAVASDISTGTAAGHTPERDLYIPLMALTTFVLLTGIESGLKGGFYPELLGSTLSLSLVLLLAEMGALKLTLYATGASSAAATDILCFCGYKYVHVALLLVLRVSIDLMEGPRFYSVGAPWGNPPVVPAEVDPAAALATEEPPAAIAPRRASLLFISCFAYFSTCAAGELFMLLKRADVAGKDANAAYLQGGSLRGPCASYVIAVAALLQIPLCWFLLPCKVFSA</sequence>
<comment type="similarity">
    <text evidence="3">Belongs to the YIF1 family.</text>
</comment>
<dbReference type="InterPro" id="IPR005578">
    <property type="entry name" value="Yif1_fam"/>
</dbReference>
<keyword evidence="8" id="KW-1133">Transmembrane helix</keyword>
<evidence type="ECO:0000256" key="5">
    <source>
        <dbReference type="ARBA" id="ARBA00022692"/>
    </source>
</evidence>
<dbReference type="PANTHER" id="PTHR14083">
    <property type="entry name" value="YIP1 INTERACTING FACTOR HOMOLOG YIF1 PROTEIN"/>
    <property type="match status" value="1"/>
</dbReference>
<name>A0A1D3D3M2_9EIME</name>
<accession>A0A1D3D3M2</accession>
<dbReference type="VEuPathDB" id="ToxoDB:cyc_03268"/>
<keyword evidence="5" id="KW-0812">Transmembrane</keyword>
<dbReference type="VEuPathDB" id="ToxoDB:LOC34619993"/>
<keyword evidence="7" id="KW-0653">Protein transport</keyword>
<evidence type="ECO:0000256" key="6">
    <source>
        <dbReference type="ARBA" id="ARBA00022824"/>
    </source>
</evidence>
<keyword evidence="10" id="KW-0472">Membrane</keyword>
<organism evidence="11 12">
    <name type="scientific">Cyclospora cayetanensis</name>
    <dbReference type="NCBI Taxonomy" id="88456"/>
    <lineage>
        <taxon>Eukaryota</taxon>
        <taxon>Sar</taxon>
        <taxon>Alveolata</taxon>
        <taxon>Apicomplexa</taxon>
        <taxon>Conoidasida</taxon>
        <taxon>Coccidia</taxon>
        <taxon>Eucoccidiorida</taxon>
        <taxon>Eimeriorina</taxon>
        <taxon>Eimeriidae</taxon>
        <taxon>Cyclospora</taxon>
    </lineage>
</organism>
<dbReference type="GeneID" id="34619993"/>
<dbReference type="Pfam" id="PF03878">
    <property type="entry name" value="YIF1"/>
    <property type="match status" value="1"/>
</dbReference>
<evidence type="ECO:0000256" key="1">
    <source>
        <dbReference type="ARBA" id="ARBA00004477"/>
    </source>
</evidence>
<dbReference type="Proteomes" id="UP000095192">
    <property type="component" value="Unassembled WGS sequence"/>
</dbReference>
<dbReference type="PANTHER" id="PTHR14083:SF0">
    <property type="entry name" value="YIP1D-INTERACTING FACTOR 1, ISOFORM C"/>
    <property type="match status" value="1"/>
</dbReference>
<evidence type="ECO:0000256" key="3">
    <source>
        <dbReference type="ARBA" id="ARBA00009727"/>
    </source>
</evidence>
<dbReference type="OrthoDB" id="354401at2759"/>
<keyword evidence="9" id="KW-0333">Golgi apparatus</keyword>
<keyword evidence="4" id="KW-0813">Transport</keyword>
<gene>
    <name evidence="11" type="ORF">cyc_03268</name>
</gene>
<dbReference type="GO" id="GO:0005793">
    <property type="term" value="C:endoplasmic reticulum-Golgi intermediate compartment"/>
    <property type="evidence" value="ECO:0007669"/>
    <property type="project" value="TreeGrafter"/>
</dbReference>
<dbReference type="GO" id="GO:0005789">
    <property type="term" value="C:endoplasmic reticulum membrane"/>
    <property type="evidence" value="ECO:0007669"/>
    <property type="project" value="UniProtKB-SubCell"/>
</dbReference>
<keyword evidence="6" id="KW-0256">Endoplasmic reticulum</keyword>
<comment type="caution">
    <text evidence="11">The sequence shown here is derived from an EMBL/GenBank/DDBJ whole genome shotgun (WGS) entry which is preliminary data.</text>
</comment>
<evidence type="ECO:0000256" key="9">
    <source>
        <dbReference type="ARBA" id="ARBA00023034"/>
    </source>
</evidence>
<dbReference type="EMBL" id="JROU02000877">
    <property type="protein sequence ID" value="OEH78043.1"/>
    <property type="molecule type" value="Genomic_DNA"/>
</dbReference>
<evidence type="ECO:0000256" key="8">
    <source>
        <dbReference type="ARBA" id="ARBA00022989"/>
    </source>
</evidence>
<keyword evidence="12" id="KW-1185">Reference proteome</keyword>
<evidence type="ECO:0000256" key="4">
    <source>
        <dbReference type="ARBA" id="ARBA00022448"/>
    </source>
</evidence>
<proteinExistence type="inferred from homology"/>
<reference evidence="11 12" key="1">
    <citation type="journal article" date="2016" name="BMC Genomics">
        <title>Comparative genomics reveals Cyclospora cayetanensis possesses coccidia-like metabolism and invasion components but unique surface antigens.</title>
        <authorList>
            <person name="Liu S."/>
            <person name="Wang L."/>
            <person name="Zheng H."/>
            <person name="Xu Z."/>
            <person name="Roellig D.M."/>
            <person name="Li N."/>
            <person name="Frace M.A."/>
            <person name="Tang K."/>
            <person name="Arrowood M.J."/>
            <person name="Moss D.M."/>
            <person name="Zhang L."/>
            <person name="Feng Y."/>
            <person name="Xiao L."/>
        </authorList>
    </citation>
    <scope>NUCLEOTIDE SEQUENCE [LARGE SCALE GENOMIC DNA]</scope>
    <source>
        <strain evidence="11 12">CHN_HEN01</strain>
    </source>
</reference>
<protein>
    <submittedName>
        <fullName evidence="11">Hrf1 family protein</fullName>
    </submittedName>
</protein>
<evidence type="ECO:0000256" key="2">
    <source>
        <dbReference type="ARBA" id="ARBA00004653"/>
    </source>
</evidence>
<comment type="subcellular location">
    <subcellularLocation>
        <location evidence="1">Endoplasmic reticulum membrane</location>
        <topology evidence="1">Multi-pass membrane protein</topology>
    </subcellularLocation>
    <subcellularLocation>
        <location evidence="2">Golgi apparatus membrane</location>
        <topology evidence="2">Multi-pass membrane protein</topology>
    </subcellularLocation>
</comment>
<dbReference type="GO" id="GO:0006888">
    <property type="term" value="P:endoplasmic reticulum to Golgi vesicle-mediated transport"/>
    <property type="evidence" value="ECO:0007669"/>
    <property type="project" value="InterPro"/>
</dbReference>
<dbReference type="GO" id="GO:0030134">
    <property type="term" value="C:COPII-coated ER to Golgi transport vesicle"/>
    <property type="evidence" value="ECO:0007669"/>
    <property type="project" value="TreeGrafter"/>
</dbReference>
<evidence type="ECO:0000256" key="10">
    <source>
        <dbReference type="ARBA" id="ARBA00023136"/>
    </source>
</evidence>
<dbReference type="GO" id="GO:0000139">
    <property type="term" value="C:Golgi membrane"/>
    <property type="evidence" value="ECO:0007669"/>
    <property type="project" value="UniProtKB-SubCell"/>
</dbReference>
<evidence type="ECO:0000313" key="11">
    <source>
        <dbReference type="EMBL" id="OEH78043.1"/>
    </source>
</evidence>
<evidence type="ECO:0000313" key="12">
    <source>
        <dbReference type="Proteomes" id="UP000095192"/>
    </source>
</evidence>